<organism evidence="1 2">
    <name type="scientific">Portunus trituberculatus</name>
    <name type="common">Swimming crab</name>
    <name type="synonym">Neptunus trituberculatus</name>
    <dbReference type="NCBI Taxonomy" id="210409"/>
    <lineage>
        <taxon>Eukaryota</taxon>
        <taxon>Metazoa</taxon>
        <taxon>Ecdysozoa</taxon>
        <taxon>Arthropoda</taxon>
        <taxon>Crustacea</taxon>
        <taxon>Multicrustacea</taxon>
        <taxon>Malacostraca</taxon>
        <taxon>Eumalacostraca</taxon>
        <taxon>Eucarida</taxon>
        <taxon>Decapoda</taxon>
        <taxon>Pleocyemata</taxon>
        <taxon>Brachyura</taxon>
        <taxon>Eubrachyura</taxon>
        <taxon>Portunoidea</taxon>
        <taxon>Portunidae</taxon>
        <taxon>Portuninae</taxon>
        <taxon>Portunus</taxon>
    </lineage>
</organism>
<comment type="caution">
    <text evidence="1">The sequence shown here is derived from an EMBL/GenBank/DDBJ whole genome shotgun (WGS) entry which is preliminary data.</text>
</comment>
<keyword evidence="2" id="KW-1185">Reference proteome</keyword>
<dbReference type="AlphaFoldDB" id="A0A5B7DLZ7"/>
<reference evidence="1 2" key="1">
    <citation type="submission" date="2019-05" db="EMBL/GenBank/DDBJ databases">
        <title>Another draft genome of Portunus trituberculatus and its Hox gene families provides insights of decapod evolution.</title>
        <authorList>
            <person name="Jeong J.-H."/>
            <person name="Song I."/>
            <person name="Kim S."/>
            <person name="Choi T."/>
            <person name="Kim D."/>
            <person name="Ryu S."/>
            <person name="Kim W."/>
        </authorList>
    </citation>
    <scope>NUCLEOTIDE SEQUENCE [LARGE SCALE GENOMIC DNA]</scope>
    <source>
        <tissue evidence="1">Muscle</tissue>
    </source>
</reference>
<evidence type="ECO:0000313" key="2">
    <source>
        <dbReference type="Proteomes" id="UP000324222"/>
    </source>
</evidence>
<name>A0A5B7DLZ7_PORTR</name>
<accession>A0A5B7DLZ7</accession>
<gene>
    <name evidence="1" type="ORF">E2C01_015483</name>
</gene>
<dbReference type="Proteomes" id="UP000324222">
    <property type="component" value="Unassembled WGS sequence"/>
</dbReference>
<evidence type="ECO:0000313" key="1">
    <source>
        <dbReference type="EMBL" id="MPC22468.1"/>
    </source>
</evidence>
<dbReference type="EMBL" id="VSRR010001092">
    <property type="protein sequence ID" value="MPC22468.1"/>
    <property type="molecule type" value="Genomic_DNA"/>
</dbReference>
<sequence length="220" mass="23832">MKKVLPRKGIIQRINTCGVRNVGDTGSGAGGQEGELVEMAATVNKLVVSGAGADRPCSSLDLWFCIRCTTTLSHSLNSVMMGVSHVVQHNTYTAWLCVPPLRRCATLAPLAPLLTHLWSVLSLPSLQPSTDAGWCVSADTINGRFYNFLVSVVNLCHDKQVRPIVHSSGTQALNSLMTKRAFYHLHRADSMAAAVDEKHRGCRPLFTDTRIPPPPCLGDS</sequence>
<proteinExistence type="predicted"/>
<protein>
    <submittedName>
        <fullName evidence="1">Uncharacterized protein</fullName>
    </submittedName>
</protein>